<evidence type="ECO:0000256" key="2">
    <source>
        <dbReference type="SAM" id="Phobius"/>
    </source>
</evidence>
<feature type="transmembrane region" description="Helical" evidence="2">
    <location>
        <begin position="27"/>
        <end position="49"/>
    </location>
</feature>
<organism evidence="5 6">
    <name type="scientific">Hevea brasiliensis</name>
    <name type="common">Para rubber tree</name>
    <name type="synonym">Siphonia brasiliensis</name>
    <dbReference type="NCBI Taxonomy" id="3981"/>
    <lineage>
        <taxon>Eukaryota</taxon>
        <taxon>Viridiplantae</taxon>
        <taxon>Streptophyta</taxon>
        <taxon>Embryophyta</taxon>
        <taxon>Tracheophyta</taxon>
        <taxon>Spermatophyta</taxon>
        <taxon>Magnoliopsida</taxon>
        <taxon>eudicotyledons</taxon>
        <taxon>Gunneridae</taxon>
        <taxon>Pentapetalae</taxon>
        <taxon>rosids</taxon>
        <taxon>fabids</taxon>
        <taxon>Malpighiales</taxon>
        <taxon>Euphorbiaceae</taxon>
        <taxon>Crotonoideae</taxon>
        <taxon>Micrandreae</taxon>
        <taxon>Hevea</taxon>
    </lineage>
</organism>
<dbReference type="Proteomes" id="UP000467840">
    <property type="component" value="Chromosome 15"/>
</dbReference>
<dbReference type="Gene3D" id="2.60.40.760">
    <property type="entry name" value="Expansin, cellulose-binding-like domain"/>
    <property type="match status" value="1"/>
</dbReference>
<evidence type="ECO:0000256" key="1">
    <source>
        <dbReference type="ARBA" id="ARBA00007039"/>
    </source>
</evidence>
<keyword evidence="2" id="KW-0812">Transmembrane</keyword>
<dbReference type="PANTHER" id="PTHR31692">
    <property type="entry name" value="EXPANSIN-B3"/>
    <property type="match status" value="1"/>
</dbReference>
<dbReference type="CDD" id="cd22277">
    <property type="entry name" value="DPBB_EXLB_N"/>
    <property type="match status" value="1"/>
</dbReference>
<keyword evidence="2" id="KW-0472">Membrane</keyword>
<dbReference type="SUPFAM" id="SSF52096">
    <property type="entry name" value="ClpP/crotonase"/>
    <property type="match status" value="1"/>
</dbReference>
<evidence type="ECO:0000259" key="3">
    <source>
        <dbReference type="PROSITE" id="PS50842"/>
    </source>
</evidence>
<dbReference type="InterPro" id="IPR036749">
    <property type="entry name" value="Expansin_CBD_sf"/>
</dbReference>
<dbReference type="InterPro" id="IPR007112">
    <property type="entry name" value="Expansin/allergen_DPBB_dom"/>
</dbReference>
<comment type="caution">
    <text evidence="5">The sequence shown here is derived from an EMBL/GenBank/DDBJ whole genome shotgun (WGS) entry which is preliminary data.</text>
</comment>
<feature type="domain" description="Expansin-like EG45" evidence="3">
    <location>
        <begin position="207"/>
        <end position="310"/>
    </location>
</feature>
<dbReference type="InterPro" id="IPR029045">
    <property type="entry name" value="ClpP/crotonase-like_dom_sf"/>
</dbReference>
<dbReference type="InterPro" id="IPR036908">
    <property type="entry name" value="RlpA-like_sf"/>
</dbReference>
<evidence type="ECO:0000259" key="4">
    <source>
        <dbReference type="PROSITE" id="PS50843"/>
    </source>
</evidence>
<sequence length="411" mass="45412">MVIPYTRGSAWEQPPPDLASYLFKNRIVYLGMSLVPSVTELILAEFLYLQYEDEEKPIYLYINSTGTTKGGEKLGYETEAFAIYDVMGYVKPPIFTLCVGNAWGEAALLLAAGSKGNRSALPSSTIMIKQPIGRFQGQATDVDLARKEVKNVKAELLSLLLILSYGVHIWLLPCLFHGATACNMLLPRLQYSSATYYGSPDCLGTPTGACGFGEYGRTVNDANVAGVSRLYKNGTGCGACYQVRCKAPQLCTDDGVNIVATDYGEGDNTDFILSTRAYARMANPNMALQLFAYGVVDVEYRRISCRFAGYNIMFKVHEHSRFPEYLAIVILYQGGQNDILTVEIWQEDCKEWIGMRRAYGAVWDMPNPPNDYIGLRFQVSGSAGLTWVQATNAIPNDWKAGVAYDSSIQLT</sequence>
<dbReference type="PROSITE" id="PS50843">
    <property type="entry name" value="EXPANSIN_CBD"/>
    <property type="match status" value="1"/>
</dbReference>
<feature type="transmembrane region" description="Helical" evidence="2">
    <location>
        <begin position="156"/>
        <end position="179"/>
    </location>
</feature>
<dbReference type="GO" id="GO:0004176">
    <property type="term" value="F:ATP-dependent peptidase activity"/>
    <property type="evidence" value="ECO:0007669"/>
    <property type="project" value="InterPro"/>
</dbReference>
<proteinExistence type="inferred from homology"/>
<reference evidence="5 6" key="1">
    <citation type="journal article" date="2020" name="Mol. Plant">
        <title>The Chromosome-Based Rubber Tree Genome Provides New Insights into Spurge Genome Evolution and Rubber Biosynthesis.</title>
        <authorList>
            <person name="Liu J."/>
            <person name="Shi C."/>
            <person name="Shi C.C."/>
            <person name="Li W."/>
            <person name="Zhang Q.J."/>
            <person name="Zhang Y."/>
            <person name="Li K."/>
            <person name="Lu H.F."/>
            <person name="Shi C."/>
            <person name="Zhu S.T."/>
            <person name="Xiao Z.Y."/>
            <person name="Nan H."/>
            <person name="Yue Y."/>
            <person name="Zhu X.G."/>
            <person name="Wu Y."/>
            <person name="Hong X.N."/>
            <person name="Fan G.Y."/>
            <person name="Tong Y."/>
            <person name="Zhang D."/>
            <person name="Mao C.L."/>
            <person name="Liu Y.L."/>
            <person name="Hao S.J."/>
            <person name="Liu W.Q."/>
            <person name="Lv M.Q."/>
            <person name="Zhang H.B."/>
            <person name="Liu Y."/>
            <person name="Hu-Tang G.R."/>
            <person name="Wang J.P."/>
            <person name="Wang J.H."/>
            <person name="Sun Y.H."/>
            <person name="Ni S.B."/>
            <person name="Chen W.B."/>
            <person name="Zhang X.C."/>
            <person name="Jiao Y.N."/>
            <person name="Eichler E.E."/>
            <person name="Li G.H."/>
            <person name="Liu X."/>
            <person name="Gao L.Z."/>
        </authorList>
    </citation>
    <scope>NUCLEOTIDE SEQUENCE [LARGE SCALE GENOMIC DNA]</scope>
    <source>
        <strain evidence="6">cv. GT1</strain>
        <tissue evidence="5">Leaf</tissue>
    </source>
</reference>
<dbReference type="SMART" id="SM00837">
    <property type="entry name" value="DPBB_1"/>
    <property type="match status" value="1"/>
</dbReference>
<keyword evidence="6" id="KW-1185">Reference proteome</keyword>
<dbReference type="GO" id="GO:0006508">
    <property type="term" value="P:proteolysis"/>
    <property type="evidence" value="ECO:0007669"/>
    <property type="project" value="InterPro"/>
</dbReference>
<dbReference type="InterPro" id="IPR009009">
    <property type="entry name" value="RlpA-like_DPBB"/>
</dbReference>
<dbReference type="InterPro" id="IPR023562">
    <property type="entry name" value="ClpP/TepA"/>
</dbReference>
<dbReference type="CDD" id="cd07017">
    <property type="entry name" value="S14_ClpP_2"/>
    <property type="match status" value="1"/>
</dbReference>
<feature type="domain" description="Expansin-like CBD" evidence="4">
    <location>
        <begin position="324"/>
        <end position="406"/>
    </location>
</feature>
<dbReference type="PANTHER" id="PTHR31692:SF2">
    <property type="entry name" value="EXPANSIN-LIKE B1"/>
    <property type="match status" value="1"/>
</dbReference>
<dbReference type="Pfam" id="PF03330">
    <property type="entry name" value="DPBB_1"/>
    <property type="match status" value="1"/>
</dbReference>
<dbReference type="PROSITE" id="PS50842">
    <property type="entry name" value="EXPANSIN_EG45"/>
    <property type="match status" value="1"/>
</dbReference>
<dbReference type="GO" id="GO:0004252">
    <property type="term" value="F:serine-type endopeptidase activity"/>
    <property type="evidence" value="ECO:0007669"/>
    <property type="project" value="InterPro"/>
</dbReference>
<keyword evidence="2" id="KW-1133">Transmembrane helix</keyword>
<evidence type="ECO:0008006" key="7">
    <source>
        <dbReference type="Google" id="ProtNLM"/>
    </source>
</evidence>
<dbReference type="GO" id="GO:0009532">
    <property type="term" value="C:plastid stroma"/>
    <property type="evidence" value="ECO:0007669"/>
    <property type="project" value="UniProtKB-ARBA"/>
</dbReference>
<dbReference type="PRINTS" id="PR00127">
    <property type="entry name" value="CLPPROTEASEP"/>
</dbReference>
<dbReference type="EMBL" id="JAAGAX010000005">
    <property type="protein sequence ID" value="KAF2315121.1"/>
    <property type="molecule type" value="Genomic_DNA"/>
</dbReference>
<dbReference type="SUPFAM" id="SSF49590">
    <property type="entry name" value="PHL pollen allergen"/>
    <property type="match status" value="1"/>
</dbReference>
<dbReference type="Gene3D" id="3.90.226.10">
    <property type="entry name" value="2-enoyl-CoA Hydratase, Chain A, domain 1"/>
    <property type="match status" value="1"/>
</dbReference>
<comment type="similarity">
    <text evidence="1">Belongs to the peptidase S14 family.</text>
</comment>
<gene>
    <name evidence="5" type="ORF">GH714_038194</name>
</gene>
<dbReference type="InterPro" id="IPR001907">
    <property type="entry name" value="ClpP"/>
</dbReference>
<evidence type="ECO:0000313" key="6">
    <source>
        <dbReference type="Proteomes" id="UP000467840"/>
    </source>
</evidence>
<dbReference type="Pfam" id="PF01357">
    <property type="entry name" value="Expansin_C"/>
    <property type="match status" value="1"/>
</dbReference>
<dbReference type="Pfam" id="PF00574">
    <property type="entry name" value="CLP_protease"/>
    <property type="match status" value="1"/>
</dbReference>
<dbReference type="InterPro" id="IPR007117">
    <property type="entry name" value="Expansin_CBD"/>
</dbReference>
<dbReference type="GO" id="GO:0009653">
    <property type="term" value="P:anatomical structure morphogenesis"/>
    <property type="evidence" value="ECO:0007669"/>
    <property type="project" value="UniProtKB-ARBA"/>
</dbReference>
<accession>A0A6A6MMY7</accession>
<protein>
    <recommendedName>
        <fullName evidence="7">Expansin</fullName>
    </recommendedName>
</protein>
<evidence type="ECO:0000313" key="5">
    <source>
        <dbReference type="EMBL" id="KAF2315121.1"/>
    </source>
</evidence>
<dbReference type="SUPFAM" id="SSF50685">
    <property type="entry name" value="Barwin-like endoglucanases"/>
    <property type="match status" value="1"/>
</dbReference>
<dbReference type="Gene3D" id="2.40.40.10">
    <property type="entry name" value="RlpA-like domain"/>
    <property type="match status" value="1"/>
</dbReference>
<dbReference type="AlphaFoldDB" id="A0A6A6MMY7"/>
<name>A0A6A6MMY7_HEVBR</name>